<feature type="compositionally biased region" description="Basic and acidic residues" evidence="1">
    <location>
        <begin position="58"/>
        <end position="69"/>
    </location>
</feature>
<dbReference type="Pfam" id="PF23402">
    <property type="entry name" value="LTI65_LTI78_NYQTKV"/>
    <property type="match status" value="1"/>
</dbReference>
<feature type="domain" description="LTI65/LTI78 N-terminal" evidence="4">
    <location>
        <begin position="30"/>
        <end position="98"/>
    </location>
</feature>
<evidence type="ECO:0000313" key="6">
    <source>
        <dbReference type="Proteomes" id="UP000326396"/>
    </source>
</evidence>
<dbReference type="InterPro" id="IPR057059">
    <property type="entry name" value="LTI65/LTI78_PGEED"/>
</dbReference>
<dbReference type="Pfam" id="PF23399">
    <property type="entry name" value="LTI65_PGEED"/>
    <property type="match status" value="1"/>
</dbReference>
<organism evidence="5 6">
    <name type="scientific">Mikania micrantha</name>
    <name type="common">bitter vine</name>
    <dbReference type="NCBI Taxonomy" id="192012"/>
    <lineage>
        <taxon>Eukaryota</taxon>
        <taxon>Viridiplantae</taxon>
        <taxon>Streptophyta</taxon>
        <taxon>Embryophyta</taxon>
        <taxon>Tracheophyta</taxon>
        <taxon>Spermatophyta</taxon>
        <taxon>Magnoliopsida</taxon>
        <taxon>eudicotyledons</taxon>
        <taxon>Gunneridae</taxon>
        <taxon>Pentapetalae</taxon>
        <taxon>asterids</taxon>
        <taxon>campanulids</taxon>
        <taxon>Asterales</taxon>
        <taxon>Asteraceae</taxon>
        <taxon>Asteroideae</taxon>
        <taxon>Heliantheae alliance</taxon>
        <taxon>Eupatorieae</taxon>
        <taxon>Mikania</taxon>
    </lineage>
</organism>
<dbReference type="GO" id="GO:0006950">
    <property type="term" value="P:response to stress"/>
    <property type="evidence" value="ECO:0007669"/>
    <property type="project" value="TreeGrafter"/>
</dbReference>
<feature type="region of interest" description="Disordered" evidence="1">
    <location>
        <begin position="1"/>
        <end position="81"/>
    </location>
</feature>
<dbReference type="PANTHER" id="PTHR33836">
    <property type="entry name" value="LOW-TEMPERATURE-INDUCED 65 KDA PROTEIN-RELATED"/>
    <property type="match status" value="1"/>
</dbReference>
<dbReference type="PANTHER" id="PTHR33836:SF1">
    <property type="entry name" value="LOW-TEMPERATURE-INDUCED 65 KDA PROTEIN-RELATED"/>
    <property type="match status" value="1"/>
</dbReference>
<feature type="domain" description="LTI65/LTI78 PGEED repeat" evidence="2">
    <location>
        <begin position="414"/>
        <end position="444"/>
    </location>
</feature>
<dbReference type="Pfam" id="PF23403">
    <property type="entry name" value="LTI65_LTI78_N"/>
    <property type="match status" value="1"/>
</dbReference>
<comment type="caution">
    <text evidence="5">The sequence shown here is derived from an EMBL/GenBank/DDBJ whole genome shotgun (WGS) entry which is preliminary data.</text>
</comment>
<protein>
    <recommendedName>
        <fullName evidence="7">Low-temperature-induced 65 kDa protein</fullName>
    </recommendedName>
</protein>
<dbReference type="EMBL" id="SZYD01000006">
    <property type="protein sequence ID" value="KAD5961231.1"/>
    <property type="molecule type" value="Genomic_DNA"/>
</dbReference>
<evidence type="ECO:0000259" key="4">
    <source>
        <dbReference type="Pfam" id="PF23403"/>
    </source>
</evidence>
<feature type="compositionally biased region" description="Acidic residues" evidence="1">
    <location>
        <begin position="70"/>
        <end position="81"/>
    </location>
</feature>
<dbReference type="InterPro" id="IPR037491">
    <property type="entry name" value="LTI78/LTI65"/>
</dbReference>
<feature type="region of interest" description="Disordered" evidence="1">
    <location>
        <begin position="495"/>
        <end position="530"/>
    </location>
</feature>
<feature type="compositionally biased region" description="Polar residues" evidence="1">
    <location>
        <begin position="236"/>
        <end position="247"/>
    </location>
</feature>
<sequence>MESQLQHTHGRHYDDAGTLTAGHDHNEDEHHGEKKSVIKKVKEKAKKIKSTITKHGHGHDGHDHHHHDLNDDDDDDYIDESVEDPEVHGAPMYDSARVGQMGLDASLAQPKGNLERSPVMAGDRNSEPVSSRDSPAPFSAGAYGTNLFEPSSLDDSRAYGQGKWRSKMGESTGMEEEPFAPNPTRSKMTSPIDVIDQTYGTRHVPDPIVNCGESQAVGLRSVFGEGTTMVPDPQARSCSGSDPSNYETKVDDPTHTGGKEAELTQLQHSIDKMVIDSESKALDPNHPENLPRVTLTGNPSSHSSSHANKISTSAATIADKAATAKDAITSKLGYSNQNPTTKPHESINHPVSPTDYAHKITDKVAGTLAPVYDKLADAGSSVISKVQGSVSGTEQPHVNQGSEATNVENQNVTDKGVSVKEHLVETLRPGDEDKALSEIITHAIHRDEDRDRPMGRVTESEEVKRRLGTDHKWGSGDVIADKGVADRLMEAMGSWFGGKGEVPQGTSYVTDEGLSSKPTGDGNKGSGSGP</sequence>
<evidence type="ECO:0000259" key="3">
    <source>
        <dbReference type="Pfam" id="PF23402"/>
    </source>
</evidence>
<feature type="region of interest" description="Disordered" evidence="1">
    <location>
        <begin position="223"/>
        <end position="259"/>
    </location>
</feature>
<gene>
    <name evidence="5" type="ORF">E3N88_12704</name>
</gene>
<feature type="compositionally biased region" description="Basic and acidic residues" evidence="1">
    <location>
        <begin position="271"/>
        <end position="286"/>
    </location>
</feature>
<proteinExistence type="predicted"/>
<feature type="compositionally biased region" description="Basic and acidic residues" evidence="1">
    <location>
        <begin position="248"/>
        <end position="259"/>
    </location>
</feature>
<accession>A0A5N6P6A4</accession>
<evidence type="ECO:0000259" key="2">
    <source>
        <dbReference type="Pfam" id="PF23399"/>
    </source>
</evidence>
<keyword evidence="6" id="KW-1185">Reference proteome</keyword>
<feature type="compositionally biased region" description="Basic and acidic residues" evidence="1">
    <location>
        <begin position="22"/>
        <end position="36"/>
    </location>
</feature>
<dbReference type="AlphaFoldDB" id="A0A5N6P6A4"/>
<dbReference type="OrthoDB" id="1931597at2759"/>
<dbReference type="GO" id="GO:0009737">
    <property type="term" value="P:response to abscisic acid"/>
    <property type="evidence" value="ECO:0007669"/>
    <property type="project" value="InterPro"/>
</dbReference>
<evidence type="ECO:0000256" key="1">
    <source>
        <dbReference type="SAM" id="MobiDB-lite"/>
    </source>
</evidence>
<reference evidence="5 6" key="1">
    <citation type="submission" date="2019-05" db="EMBL/GenBank/DDBJ databases">
        <title>Mikania micrantha, genome provides insights into the molecular mechanism of rapid growth.</title>
        <authorList>
            <person name="Liu B."/>
        </authorList>
    </citation>
    <scope>NUCLEOTIDE SEQUENCE [LARGE SCALE GENOMIC DNA]</scope>
    <source>
        <strain evidence="5">NLD-2019</strain>
        <tissue evidence="5">Leaf</tissue>
    </source>
</reference>
<feature type="region of interest" description="Disordered" evidence="1">
    <location>
        <begin position="271"/>
        <end position="307"/>
    </location>
</feature>
<dbReference type="InterPro" id="IPR056605">
    <property type="entry name" value="LTI65_LTI78_N"/>
</dbReference>
<name>A0A5N6P6A4_9ASTR</name>
<feature type="compositionally biased region" description="Basic residues" evidence="1">
    <location>
        <begin position="37"/>
        <end position="57"/>
    </location>
</feature>
<evidence type="ECO:0000313" key="5">
    <source>
        <dbReference type="EMBL" id="KAD5961231.1"/>
    </source>
</evidence>
<feature type="region of interest" description="Disordered" evidence="1">
    <location>
        <begin position="108"/>
        <end position="190"/>
    </location>
</feature>
<feature type="domain" description="LTI65/LTI78 NYQTKV repeat" evidence="3">
    <location>
        <begin position="233"/>
        <end position="278"/>
    </location>
</feature>
<evidence type="ECO:0008006" key="7">
    <source>
        <dbReference type="Google" id="ProtNLM"/>
    </source>
</evidence>
<dbReference type="Proteomes" id="UP000326396">
    <property type="component" value="Linkage Group LG14"/>
</dbReference>
<dbReference type="InterPro" id="IPR057058">
    <property type="entry name" value="LTI65_LTI78_NYQTKV"/>
</dbReference>